<dbReference type="InterPro" id="IPR001548">
    <property type="entry name" value="Peptidase_M2"/>
</dbReference>
<dbReference type="GO" id="GO:0006508">
    <property type="term" value="P:proteolysis"/>
    <property type="evidence" value="ECO:0007669"/>
    <property type="project" value="InterPro"/>
</dbReference>
<proteinExistence type="predicted"/>
<dbReference type="PANTHER" id="PTHR10514">
    <property type="entry name" value="ANGIOTENSIN-CONVERTING ENZYME"/>
    <property type="match status" value="1"/>
</dbReference>
<accession>A0A062XLQ0</accession>
<dbReference type="EMBL" id="JMFG01000020">
    <property type="protein sequence ID" value="KDA53462.1"/>
    <property type="molecule type" value="Genomic_DNA"/>
</dbReference>
<keyword evidence="2" id="KW-1015">Disulfide bond</keyword>
<dbReference type="Proteomes" id="UP000027284">
    <property type="component" value="Unassembled WGS sequence"/>
</dbReference>
<dbReference type="SUPFAM" id="SSF55486">
    <property type="entry name" value="Metalloproteases ('zincins'), catalytic domain"/>
    <property type="match status" value="1"/>
</dbReference>
<evidence type="ECO:0000313" key="5">
    <source>
        <dbReference type="Proteomes" id="UP000027284"/>
    </source>
</evidence>
<evidence type="ECO:0000256" key="1">
    <source>
        <dbReference type="ARBA" id="ARBA00022729"/>
    </source>
</evidence>
<evidence type="ECO:0008006" key="6">
    <source>
        <dbReference type="Google" id="ProtNLM"/>
    </source>
</evidence>
<dbReference type="AlphaFoldDB" id="A0A062XLQ0"/>
<keyword evidence="1" id="KW-0732">Signal</keyword>
<protein>
    <recommendedName>
        <fullName evidence="6">Peptidase M3</fullName>
    </recommendedName>
</protein>
<gene>
    <name evidence="4" type="ORF">EG19_04445</name>
</gene>
<evidence type="ECO:0000256" key="3">
    <source>
        <dbReference type="ARBA" id="ARBA00023180"/>
    </source>
</evidence>
<sequence>MLVLALSLLFAQGGEKLMYPLTTQGFSEFLSQHEKTVAPLEREANLAWWEAATTGKEEAYAKQAELQTKLETVYTDPKAFAYLKELRAKGVVQDPKLSRQLEILYLKYLGRQLDPELLKQIIGKATAAEQKFATFRGKVNSQEVTDNQIEEVLRSSRNREERKAYWLASKQVGAALAPDVVALVKLRNQAAQKLGFRDFFALQLALNEQDEAWLFNLFDELDRLTAEAFRQLKARIDQVQGQRLGVQPEELMPWDYTDRFFQEAPNLSDLDLDAPLKDKDLVALVASFYQGIGLDPQPILARSDLFERPGKNPHAFCTDIDRQGDVRVLANVKPNQYWLDTMLHELAHGVYSYYVDRSLPYFLRADAHIFVTEGVAMLFGRLAQNARFYLAMGLIGEDQLPAFEKAMTDKLRAQALIFSRWCQVMLRFEKSLYQNPDQDLDALWWSLVERYQGLKRPAEAPKGAWASKIHIVSAPVYYHNYCLGDLYASQLHAAIVRELYPGADPANVVYVANPKVGEFFKKRVFGPGASLPWPKFVEFSTGSPLSPQVFAQQFVGQQATAAKPAK</sequence>
<dbReference type="GO" id="GO:0008241">
    <property type="term" value="F:peptidyl-dipeptidase activity"/>
    <property type="evidence" value="ECO:0007669"/>
    <property type="project" value="InterPro"/>
</dbReference>
<dbReference type="PANTHER" id="PTHR10514:SF27">
    <property type="entry name" value="ANGIOTENSIN-CONVERTING ENZYME"/>
    <property type="match status" value="1"/>
</dbReference>
<evidence type="ECO:0000313" key="4">
    <source>
        <dbReference type="EMBL" id="KDA53462.1"/>
    </source>
</evidence>
<keyword evidence="3" id="KW-0325">Glycoprotein</keyword>
<dbReference type="GO" id="GO:0008237">
    <property type="term" value="F:metallopeptidase activity"/>
    <property type="evidence" value="ECO:0007669"/>
    <property type="project" value="InterPro"/>
</dbReference>
<dbReference type="RefSeq" id="WP_200867129.1">
    <property type="nucleotide sequence ID" value="NZ_JMFG01000020.1"/>
</dbReference>
<reference evidence="4 5" key="1">
    <citation type="submission" date="2014-04" db="EMBL/GenBank/DDBJ databases">
        <title>The Genome Sequence of Thermoanaerobaculum aquaticum MP-01, The First Cultivated Group 23 Acidobacterium.</title>
        <authorList>
            <person name="Stamps B.W."/>
            <person name="Losey N.A."/>
            <person name="Lawson P.A."/>
            <person name="Stevenson B.S."/>
        </authorList>
    </citation>
    <scope>NUCLEOTIDE SEQUENCE [LARGE SCALE GENOMIC DNA]</scope>
    <source>
        <strain evidence="4 5">MP-01</strain>
    </source>
</reference>
<keyword evidence="5" id="KW-1185">Reference proteome</keyword>
<organism evidence="4 5">
    <name type="scientific">Thermoanaerobaculum aquaticum</name>
    <dbReference type="NCBI Taxonomy" id="1312852"/>
    <lineage>
        <taxon>Bacteria</taxon>
        <taxon>Pseudomonadati</taxon>
        <taxon>Acidobacteriota</taxon>
        <taxon>Thermoanaerobaculia</taxon>
        <taxon>Thermoanaerobaculales</taxon>
        <taxon>Thermoanaerobaculaceae</taxon>
        <taxon>Thermoanaerobaculum</taxon>
    </lineage>
</organism>
<dbReference type="STRING" id="1312852.EG19_04445"/>
<dbReference type="GO" id="GO:0016020">
    <property type="term" value="C:membrane"/>
    <property type="evidence" value="ECO:0007669"/>
    <property type="project" value="InterPro"/>
</dbReference>
<dbReference type="Gene3D" id="1.10.1370.30">
    <property type="match status" value="1"/>
</dbReference>
<name>A0A062XLQ0_9BACT</name>
<comment type="caution">
    <text evidence="4">The sequence shown here is derived from an EMBL/GenBank/DDBJ whole genome shotgun (WGS) entry which is preliminary data.</text>
</comment>
<dbReference type="Pfam" id="PF01401">
    <property type="entry name" value="Peptidase_M2"/>
    <property type="match status" value="1"/>
</dbReference>
<evidence type="ECO:0000256" key="2">
    <source>
        <dbReference type="ARBA" id="ARBA00023157"/>
    </source>
</evidence>